<evidence type="ECO:0000313" key="4">
    <source>
        <dbReference type="Proteomes" id="UP001140206"/>
    </source>
</evidence>
<gene>
    <name evidence="3" type="ORF">LUZ62_086414</name>
</gene>
<evidence type="ECO:0000313" key="3">
    <source>
        <dbReference type="EMBL" id="KAJ4752009.1"/>
    </source>
</evidence>
<dbReference type="Pfam" id="PF00786">
    <property type="entry name" value="PBD"/>
    <property type="match status" value="1"/>
</dbReference>
<dbReference type="PANTHER" id="PTHR46931:SF14">
    <property type="entry name" value="CRIB DOMAIN-CONTAINING PROTEIN RIC2"/>
    <property type="match status" value="1"/>
</dbReference>
<keyword evidence="1" id="KW-0812">Transmembrane</keyword>
<keyword evidence="1" id="KW-1133">Transmembrane helix</keyword>
<organism evidence="3 4">
    <name type="scientific">Rhynchospora pubera</name>
    <dbReference type="NCBI Taxonomy" id="906938"/>
    <lineage>
        <taxon>Eukaryota</taxon>
        <taxon>Viridiplantae</taxon>
        <taxon>Streptophyta</taxon>
        <taxon>Embryophyta</taxon>
        <taxon>Tracheophyta</taxon>
        <taxon>Spermatophyta</taxon>
        <taxon>Magnoliopsida</taxon>
        <taxon>Liliopsida</taxon>
        <taxon>Poales</taxon>
        <taxon>Cyperaceae</taxon>
        <taxon>Cyperoideae</taxon>
        <taxon>Rhynchosporeae</taxon>
        <taxon>Rhynchospora</taxon>
    </lineage>
</organism>
<feature type="transmembrane region" description="Helical" evidence="1">
    <location>
        <begin position="12"/>
        <end position="31"/>
    </location>
</feature>
<evidence type="ECO:0000259" key="2">
    <source>
        <dbReference type="PROSITE" id="PS50108"/>
    </source>
</evidence>
<comment type="caution">
    <text evidence="3">The sequence shown here is derived from an EMBL/GenBank/DDBJ whole genome shotgun (WGS) entry which is preliminary data.</text>
</comment>
<dbReference type="PROSITE" id="PS50108">
    <property type="entry name" value="CRIB"/>
    <property type="match status" value="1"/>
</dbReference>
<dbReference type="Proteomes" id="UP001140206">
    <property type="component" value="Chromosome 5"/>
</dbReference>
<name>A0AAV8C8Q9_9POAL</name>
<dbReference type="SMART" id="SM00285">
    <property type="entry name" value="PBD"/>
    <property type="match status" value="1"/>
</dbReference>
<feature type="domain" description="CRIB" evidence="2">
    <location>
        <begin position="90"/>
        <end position="103"/>
    </location>
</feature>
<proteinExistence type="predicted"/>
<evidence type="ECO:0000256" key="1">
    <source>
        <dbReference type="SAM" id="Phobius"/>
    </source>
</evidence>
<dbReference type="AlphaFoldDB" id="A0AAV8C8Q9"/>
<accession>A0AAV8C8Q9</accession>
<reference evidence="3" key="1">
    <citation type="submission" date="2022-08" db="EMBL/GenBank/DDBJ databases">
        <authorList>
            <person name="Marques A."/>
        </authorList>
    </citation>
    <scope>NUCLEOTIDE SEQUENCE</scope>
    <source>
        <strain evidence="3">RhyPub2mFocal</strain>
        <tissue evidence="3">Leaves</tissue>
    </source>
</reference>
<dbReference type="EMBL" id="JAMFTS010000005">
    <property type="protein sequence ID" value="KAJ4752009.1"/>
    <property type="molecule type" value="Genomic_DNA"/>
</dbReference>
<keyword evidence="4" id="KW-1185">Reference proteome</keyword>
<dbReference type="PANTHER" id="PTHR46931">
    <property type="entry name" value="CRIB DOMAIN-CONTAINING PROTEIN RIC2"/>
    <property type="match status" value="1"/>
</dbReference>
<dbReference type="InterPro" id="IPR036936">
    <property type="entry name" value="CRIB_dom_sf"/>
</dbReference>
<dbReference type="Gene3D" id="3.90.810.10">
    <property type="entry name" value="CRIB domain"/>
    <property type="match status" value="1"/>
</dbReference>
<dbReference type="InterPro" id="IPR044509">
    <property type="entry name" value="RIC2/4"/>
</dbReference>
<sequence length="142" mass="15933">MFKSINQKEIAAIGLAHYSSLMGFFFFFSFFSPGIEILEDMKGAPVYLNFPRTNIISGIQRLIKGFKNLSQLFESYRDGDEDEEIQEIEIGFPTDVQHLAHIGLDGSNNFGTDGLDAPQDMFSTSPIYIGQFGLVMTSQKIM</sequence>
<keyword evidence="1" id="KW-0472">Membrane</keyword>
<protein>
    <submittedName>
        <fullName evidence="3">ROP-interactive CRIB motif protein</fullName>
    </submittedName>
</protein>
<dbReference type="InterPro" id="IPR000095">
    <property type="entry name" value="CRIB_dom"/>
</dbReference>